<dbReference type="PANTHER" id="PTHR36055:SF1">
    <property type="entry name" value="C2H2-LIKE ZINC FINGER PROTEIN"/>
    <property type="match status" value="1"/>
</dbReference>
<sequence length="847" mass="94955">MARWLLGPSPISNFSNRTLTARAPVASFLCLYIFSYKPSFFSLSEEILPKKETASLFSTDHFLDFSRPFSSGLTLSNFFQIGFIYDPICRLLSFFESIFVLLTGTTLLQLIACALFDSSLIGVVVWSGSLGSAFQHMPVAKLKTSNYPDVMKSEEGNDSLDTIIRQAIGKEPFLSCSRAGESPVQWIQLLHALDQQELPGWPLLSPLKVQMQKCEKCAREFCSVINYRRHIRVHHRLKKLDKDSAKSRDLLAAFWDKLTWEETKEAVSFKNVSIEGIQGSAVIKNLSAIIGKPGFSALPHVYLRAGSALLDIVQGRPSRFPLSSQELFEILDNASEKTFLCGTAVSMQKYIFDGEAVKIGLETKNLVACMSFLLEEKLVKTWLADKDAEALRCQKLLVEEEEAAQRRQAELLERKRQKKLRQKEQRSKEQKLEEKTDIEGSVDETIEDVLLEESSSPQTECHSERDSLGILPDHTPSSIETSRHSLTDEDEDSVSHSGFHSGYPEHLPTDHNGEQQKIQMNGHKHVISQWQALPKTQRGLSNGFRADQNCQGLKIGDMRRHGNHVQSRVAPIVNGKKVWSRKPKPERDGDRFQARIQEEATVQAEEIKSHEVLIGSISVALGNRNQESKDPVGTPDDCQDGHQTPKKINNHLEKFIKPDSIQTATNRVMVKLWRPVSRNGTKYAMPDQSENGESEAEVITEKLEDQALLNSYSPHSLDGDTGDFGNNSLIQEEPAQPIGLEFSSRAAKAFLAQRWKEAITADHVKLNLPSDSESSGCFQMQNDTETTSAFQSSNFDRRNVVVGNTILIDLDAPKSSANEAGKTTKFRTKFEKGAKIKYIPKLRTTTT</sequence>
<accession>A0ABP0YCP7</accession>
<keyword evidence="1" id="KW-0479">Metal-binding</keyword>
<dbReference type="PROSITE" id="PS00028">
    <property type="entry name" value="ZINC_FINGER_C2H2_1"/>
    <property type="match status" value="1"/>
</dbReference>
<name>A0ABP0YCP7_9ROSI</name>
<evidence type="ECO:0000313" key="5">
    <source>
        <dbReference type="Proteomes" id="UP001642487"/>
    </source>
</evidence>
<dbReference type="Proteomes" id="UP001642487">
    <property type="component" value="Chromosome 3"/>
</dbReference>
<evidence type="ECO:0000256" key="2">
    <source>
        <dbReference type="SAM" id="MobiDB-lite"/>
    </source>
</evidence>
<dbReference type="EMBL" id="OZ021737">
    <property type="protein sequence ID" value="CAK9318259.1"/>
    <property type="molecule type" value="Genomic_DNA"/>
</dbReference>
<feature type="domain" description="C2H2-type" evidence="3">
    <location>
        <begin position="212"/>
        <end position="239"/>
    </location>
</feature>
<evidence type="ECO:0000313" key="4">
    <source>
        <dbReference type="EMBL" id="CAK9318259.1"/>
    </source>
</evidence>
<dbReference type="PANTHER" id="PTHR36055">
    <property type="entry name" value="C2H2-LIKE ZINC FINGER PROTEIN"/>
    <property type="match status" value="1"/>
</dbReference>
<keyword evidence="5" id="KW-1185">Reference proteome</keyword>
<keyword evidence="1" id="KW-0863">Zinc-finger</keyword>
<proteinExistence type="predicted"/>
<feature type="compositionally biased region" description="Basic and acidic residues" evidence="2">
    <location>
        <begin position="422"/>
        <end position="438"/>
    </location>
</feature>
<feature type="region of interest" description="Disordered" evidence="2">
    <location>
        <begin position="453"/>
        <end position="512"/>
    </location>
</feature>
<dbReference type="PROSITE" id="PS50157">
    <property type="entry name" value="ZINC_FINGER_C2H2_2"/>
    <property type="match status" value="1"/>
</dbReference>
<feature type="region of interest" description="Disordered" evidence="2">
    <location>
        <begin position="415"/>
        <end position="439"/>
    </location>
</feature>
<gene>
    <name evidence="4" type="ORF">CITCOLO1_LOCUS10223</name>
</gene>
<organism evidence="4 5">
    <name type="scientific">Citrullus colocynthis</name>
    <name type="common">colocynth</name>
    <dbReference type="NCBI Taxonomy" id="252529"/>
    <lineage>
        <taxon>Eukaryota</taxon>
        <taxon>Viridiplantae</taxon>
        <taxon>Streptophyta</taxon>
        <taxon>Embryophyta</taxon>
        <taxon>Tracheophyta</taxon>
        <taxon>Spermatophyta</taxon>
        <taxon>Magnoliopsida</taxon>
        <taxon>eudicotyledons</taxon>
        <taxon>Gunneridae</taxon>
        <taxon>Pentapetalae</taxon>
        <taxon>rosids</taxon>
        <taxon>fabids</taxon>
        <taxon>Cucurbitales</taxon>
        <taxon>Cucurbitaceae</taxon>
        <taxon>Benincaseae</taxon>
        <taxon>Citrullus</taxon>
    </lineage>
</organism>
<feature type="region of interest" description="Disordered" evidence="2">
    <location>
        <begin position="624"/>
        <end position="646"/>
    </location>
</feature>
<protein>
    <recommendedName>
        <fullName evidence="3">C2H2-type domain-containing protein</fullName>
    </recommendedName>
</protein>
<reference evidence="4 5" key="1">
    <citation type="submission" date="2024-03" db="EMBL/GenBank/DDBJ databases">
        <authorList>
            <person name="Gkanogiannis A."/>
            <person name="Becerra Lopez-Lavalle L."/>
        </authorList>
    </citation>
    <scope>NUCLEOTIDE SEQUENCE [LARGE SCALE GENOMIC DNA]</scope>
</reference>
<evidence type="ECO:0000256" key="1">
    <source>
        <dbReference type="PROSITE-ProRule" id="PRU00042"/>
    </source>
</evidence>
<dbReference type="InterPro" id="IPR013087">
    <property type="entry name" value="Znf_C2H2_type"/>
</dbReference>
<evidence type="ECO:0000259" key="3">
    <source>
        <dbReference type="PROSITE" id="PS50157"/>
    </source>
</evidence>
<keyword evidence="1" id="KW-0862">Zinc</keyword>